<dbReference type="PANTHER" id="PTHR47481">
    <property type="match status" value="1"/>
</dbReference>
<dbReference type="Pfam" id="PF14223">
    <property type="entry name" value="Retrotran_gag_2"/>
    <property type="match status" value="1"/>
</dbReference>
<reference evidence="1" key="1">
    <citation type="submission" date="2020-04" db="EMBL/GenBank/DDBJ databases">
        <authorList>
            <person name="Alioto T."/>
            <person name="Alioto T."/>
            <person name="Gomez Garrido J."/>
        </authorList>
    </citation>
    <scope>NUCLEOTIDE SEQUENCE</scope>
    <source>
        <strain evidence="1">A484AB</strain>
    </source>
</reference>
<evidence type="ECO:0000313" key="1">
    <source>
        <dbReference type="EMBL" id="CAB4039484.1"/>
    </source>
</evidence>
<name>A0A7D9LYW6_PARCT</name>
<protein>
    <submittedName>
        <fullName evidence="1">Uncharacterized protein</fullName>
    </submittedName>
</protein>
<comment type="caution">
    <text evidence="1">The sequence shown here is derived from an EMBL/GenBank/DDBJ whole genome shotgun (WGS) entry which is preliminary data.</text>
</comment>
<dbReference type="OrthoDB" id="97058at2759"/>
<dbReference type="EMBL" id="CACRXK020025457">
    <property type="protein sequence ID" value="CAB4039484.1"/>
    <property type="molecule type" value="Genomic_DNA"/>
</dbReference>
<feature type="non-terminal residue" evidence="1">
    <location>
        <position position="215"/>
    </location>
</feature>
<sequence length="215" mass="24892">MDSHTIKWLRFTGLAEDYPAWSTKFMAYMQTKGLYKSLLDKEVLMPEVTPFTEAATADERPERAAQVEQRNQQIKEIDKRKNSVWCHIALALDKTSLMYIRHDCLSPDGTGDGAKAWRLLQQRYSNVEKPTVVSLVRQLSRLQLGEDEKLHEYFIRSQELMSRLSEAGEKISETLFNALIINGLPDKYEHSVVQESFNPASTFTELRTRLQNYED</sequence>
<accession>A0A7D9LYW6</accession>
<organism evidence="1 2">
    <name type="scientific">Paramuricea clavata</name>
    <name type="common">Red gorgonian</name>
    <name type="synonym">Violescent sea-whip</name>
    <dbReference type="NCBI Taxonomy" id="317549"/>
    <lineage>
        <taxon>Eukaryota</taxon>
        <taxon>Metazoa</taxon>
        <taxon>Cnidaria</taxon>
        <taxon>Anthozoa</taxon>
        <taxon>Octocorallia</taxon>
        <taxon>Malacalcyonacea</taxon>
        <taxon>Plexauridae</taxon>
        <taxon>Paramuricea</taxon>
    </lineage>
</organism>
<dbReference type="Proteomes" id="UP001152795">
    <property type="component" value="Unassembled WGS sequence"/>
</dbReference>
<keyword evidence="2" id="KW-1185">Reference proteome</keyword>
<dbReference type="PANTHER" id="PTHR47481:SF7">
    <property type="entry name" value="CCHC-TYPE DOMAIN-CONTAINING PROTEIN"/>
    <property type="match status" value="1"/>
</dbReference>
<gene>
    <name evidence="1" type="ORF">PACLA_8A056027</name>
</gene>
<evidence type="ECO:0000313" key="2">
    <source>
        <dbReference type="Proteomes" id="UP001152795"/>
    </source>
</evidence>
<dbReference type="AlphaFoldDB" id="A0A7D9LYW6"/>
<proteinExistence type="predicted"/>